<dbReference type="FunFam" id="3.30.1520.10:FF:000016">
    <property type="entry name" value="Sorting nexin 2"/>
    <property type="match status" value="1"/>
</dbReference>
<dbReference type="SUPFAM" id="SSF64268">
    <property type="entry name" value="PX domain"/>
    <property type="match status" value="1"/>
</dbReference>
<dbReference type="GO" id="GO:0005794">
    <property type="term" value="C:Golgi apparatus"/>
    <property type="evidence" value="ECO:0007669"/>
    <property type="project" value="UniProtKB-SubCell"/>
</dbReference>
<dbReference type="InterPro" id="IPR015404">
    <property type="entry name" value="Vps5_C"/>
</dbReference>
<dbReference type="PANTHER" id="PTHR10555">
    <property type="entry name" value="SORTING NEXIN"/>
    <property type="match status" value="1"/>
</dbReference>
<evidence type="ECO:0000256" key="11">
    <source>
        <dbReference type="SAM" id="Coils"/>
    </source>
</evidence>
<evidence type="ECO:0000256" key="10">
    <source>
        <dbReference type="ARBA" id="ARBA00023136"/>
    </source>
</evidence>
<feature type="region of interest" description="Disordered" evidence="12">
    <location>
        <begin position="1"/>
        <end position="180"/>
    </location>
</feature>
<keyword evidence="11" id="KW-0175">Coiled coil</keyword>
<evidence type="ECO:0000256" key="5">
    <source>
        <dbReference type="ARBA" id="ARBA00022448"/>
    </source>
</evidence>
<dbReference type="SUPFAM" id="SSF103657">
    <property type="entry name" value="BAR/IMD domain-like"/>
    <property type="match status" value="1"/>
</dbReference>
<evidence type="ECO:0000256" key="9">
    <source>
        <dbReference type="ARBA" id="ARBA00023034"/>
    </source>
</evidence>
<proteinExistence type="inferred from homology"/>
<dbReference type="Gene3D" id="3.30.1520.10">
    <property type="entry name" value="Phox-like domain"/>
    <property type="match status" value="1"/>
</dbReference>
<dbReference type="SMART" id="SM00312">
    <property type="entry name" value="PX"/>
    <property type="match status" value="1"/>
</dbReference>
<dbReference type="GO" id="GO:0034498">
    <property type="term" value="P:early endosome to Golgi transport"/>
    <property type="evidence" value="ECO:0007669"/>
    <property type="project" value="TreeGrafter"/>
</dbReference>
<feature type="domain" description="PX" evidence="13">
    <location>
        <begin position="182"/>
        <end position="316"/>
    </location>
</feature>
<dbReference type="FunFam" id="1.20.1270.60:FF:000022">
    <property type="entry name" value="Sorting nexin 3 protein"/>
    <property type="match status" value="1"/>
</dbReference>
<evidence type="ECO:0000256" key="2">
    <source>
        <dbReference type="ARBA" id="ARBA00004496"/>
    </source>
</evidence>
<dbReference type="GO" id="GO:0010008">
    <property type="term" value="C:endosome membrane"/>
    <property type="evidence" value="ECO:0007669"/>
    <property type="project" value="TreeGrafter"/>
</dbReference>
<evidence type="ECO:0000256" key="4">
    <source>
        <dbReference type="ARBA" id="ARBA00010883"/>
    </source>
</evidence>
<evidence type="ECO:0000256" key="7">
    <source>
        <dbReference type="ARBA" id="ARBA00022553"/>
    </source>
</evidence>
<dbReference type="Gene3D" id="1.20.1270.60">
    <property type="entry name" value="Arfaptin homology (AH) domain/BAR domain"/>
    <property type="match status" value="1"/>
</dbReference>
<dbReference type="InterPro" id="IPR027267">
    <property type="entry name" value="AH/BAR_dom_sf"/>
</dbReference>
<organism evidence="14 15">
    <name type="scientific">Plectus sambesii</name>
    <dbReference type="NCBI Taxonomy" id="2011161"/>
    <lineage>
        <taxon>Eukaryota</taxon>
        <taxon>Metazoa</taxon>
        <taxon>Ecdysozoa</taxon>
        <taxon>Nematoda</taxon>
        <taxon>Chromadorea</taxon>
        <taxon>Plectida</taxon>
        <taxon>Plectina</taxon>
        <taxon>Plectoidea</taxon>
        <taxon>Plectidae</taxon>
        <taxon>Plectus</taxon>
    </lineage>
</organism>
<evidence type="ECO:0000313" key="15">
    <source>
        <dbReference type="WBParaSite" id="PSAMB.scaffold2141size25113.g16662.t1"/>
    </source>
</evidence>
<dbReference type="PROSITE" id="PS50195">
    <property type="entry name" value="PX"/>
    <property type="match status" value="1"/>
</dbReference>
<comment type="similarity">
    <text evidence="4">Belongs to the sorting nexin family.</text>
</comment>
<dbReference type="GO" id="GO:0035091">
    <property type="term" value="F:phosphatidylinositol binding"/>
    <property type="evidence" value="ECO:0007669"/>
    <property type="project" value="InterPro"/>
</dbReference>
<evidence type="ECO:0000256" key="3">
    <source>
        <dbReference type="ARBA" id="ARBA00004555"/>
    </source>
</evidence>
<feature type="coiled-coil region" evidence="11">
    <location>
        <begin position="492"/>
        <end position="526"/>
    </location>
</feature>
<evidence type="ECO:0000256" key="8">
    <source>
        <dbReference type="ARBA" id="ARBA00022927"/>
    </source>
</evidence>
<protein>
    <submittedName>
        <fullName evidence="15">PX domain-containing protein</fullName>
    </submittedName>
</protein>
<dbReference type="GO" id="GO:0015031">
    <property type="term" value="P:protein transport"/>
    <property type="evidence" value="ECO:0007669"/>
    <property type="project" value="UniProtKB-KW"/>
</dbReference>
<keyword evidence="10" id="KW-0472">Membrane</keyword>
<evidence type="ECO:0000313" key="14">
    <source>
        <dbReference type="Proteomes" id="UP000887566"/>
    </source>
</evidence>
<dbReference type="WBParaSite" id="PSAMB.scaffold2141size25113.g16662.t1">
    <property type="protein sequence ID" value="PSAMB.scaffold2141size25113.g16662.t1"/>
    <property type="gene ID" value="PSAMB.scaffold2141size25113.g16662"/>
</dbReference>
<feature type="compositionally biased region" description="Basic and acidic residues" evidence="12">
    <location>
        <begin position="62"/>
        <end position="73"/>
    </location>
</feature>
<accession>A0A914VLC9</accession>
<keyword evidence="14" id="KW-1185">Reference proteome</keyword>
<evidence type="ECO:0000256" key="12">
    <source>
        <dbReference type="SAM" id="MobiDB-lite"/>
    </source>
</evidence>
<evidence type="ECO:0000256" key="1">
    <source>
        <dbReference type="ARBA" id="ARBA00004287"/>
    </source>
</evidence>
<dbReference type="Pfam" id="PF00787">
    <property type="entry name" value="PX"/>
    <property type="match status" value="1"/>
</dbReference>
<evidence type="ECO:0000259" key="13">
    <source>
        <dbReference type="PROSITE" id="PS50195"/>
    </source>
</evidence>
<feature type="compositionally biased region" description="Low complexity" evidence="12">
    <location>
        <begin position="37"/>
        <end position="55"/>
    </location>
</feature>
<keyword evidence="7" id="KW-0597">Phosphoprotein</keyword>
<keyword evidence="9" id="KW-0333">Golgi apparatus</keyword>
<name>A0A914VLC9_9BILA</name>
<feature type="compositionally biased region" description="Low complexity" evidence="12">
    <location>
        <begin position="132"/>
        <end position="166"/>
    </location>
</feature>
<keyword evidence="5" id="KW-0813">Transport</keyword>
<keyword evidence="6" id="KW-0963">Cytoplasm</keyword>
<comment type="subcellular location">
    <subcellularLocation>
        <location evidence="2">Cytoplasm</location>
    </subcellularLocation>
    <subcellularLocation>
        <location evidence="3">Golgi apparatus</location>
    </subcellularLocation>
    <subcellularLocation>
        <location evidence="1">Membrane</location>
        <topology evidence="1">Peripheral membrane protein</topology>
        <orientation evidence="1">Cytoplasmic side</orientation>
    </subcellularLocation>
</comment>
<sequence>MMSTDEKPPVTTSNPSILDDDDDEDIFGPPKTKKSDATAASATASASMPIATATSDISPIKSNDDLFADAHDEIDLDGDGLQDEPPITPQLRLNESDGSPLHEQRLTPSPPLPVKSEYTVPTLDPLITETRPSISPKPAAPSSPASISATSSPLAAASAPIASTRASSKKQEEDDTPEFPEHVLEIAISEYEKRGDGMNAYMVYKVVTKTGPNGIPGYAKKLYEVWRRFSDFLGLHEKLSGKHLHNGLIVPPPPEKSVIGMTKAKMGKGTEEDHGTSEFLERRRCSLERFVRRIALHPVLMMDCDFRDFVTFDAELPKASSTAALSSAGVIRMFRSVGDVFTKIAYHMDENDRWFEEKQNEVDDLDDSLKKLQASVESLVMFRRELAGGTESFCKSMSMLASCEENTALARAFSQLAETQEKVGLLQHDQAEKDFFIFSEMLRDYLCLIAAVKEVFYERVKAWQNWQTAQQNLTKKRELKTRMELSGKTDKLPQAKQEVTDAEKKVEELEEEFGKISKQIRKEMNRFNAQRVKDFKATLLQYLESLALSQQQLVKYWEAFVPEARAIIT</sequence>
<dbReference type="Proteomes" id="UP000887566">
    <property type="component" value="Unplaced"/>
</dbReference>
<dbReference type="InterPro" id="IPR036871">
    <property type="entry name" value="PX_dom_sf"/>
</dbReference>
<keyword evidence="8" id="KW-0653">Protein transport</keyword>
<evidence type="ECO:0000256" key="6">
    <source>
        <dbReference type="ARBA" id="ARBA00022490"/>
    </source>
</evidence>
<dbReference type="Pfam" id="PF09325">
    <property type="entry name" value="Vps5"/>
    <property type="match status" value="1"/>
</dbReference>
<dbReference type="GO" id="GO:0005829">
    <property type="term" value="C:cytosol"/>
    <property type="evidence" value="ECO:0007669"/>
    <property type="project" value="GOC"/>
</dbReference>
<dbReference type="AlphaFoldDB" id="A0A914VLC9"/>
<dbReference type="GO" id="GO:0098796">
    <property type="term" value="C:membrane protein complex"/>
    <property type="evidence" value="ECO:0007669"/>
    <property type="project" value="UniProtKB-ARBA"/>
</dbReference>
<dbReference type="PANTHER" id="PTHR10555:SF170">
    <property type="entry name" value="FI18122P1"/>
    <property type="match status" value="1"/>
</dbReference>
<dbReference type="CDD" id="cd07623">
    <property type="entry name" value="BAR_SNX1_2"/>
    <property type="match status" value="1"/>
</dbReference>
<reference evidence="15" key="1">
    <citation type="submission" date="2022-11" db="UniProtKB">
        <authorList>
            <consortium name="WormBaseParasite"/>
        </authorList>
    </citation>
    <scope>IDENTIFICATION</scope>
</reference>
<dbReference type="InterPro" id="IPR001683">
    <property type="entry name" value="PX_dom"/>
</dbReference>